<protein>
    <recommendedName>
        <fullName evidence="3">Reverse transcriptase/retrotransposon-derived protein RNase H-like domain-containing protein</fullName>
    </recommendedName>
</protein>
<organism evidence="1 2">
    <name type="scientific">Paralvinella palmiformis</name>
    <dbReference type="NCBI Taxonomy" id="53620"/>
    <lineage>
        <taxon>Eukaryota</taxon>
        <taxon>Metazoa</taxon>
        <taxon>Spiralia</taxon>
        <taxon>Lophotrochozoa</taxon>
        <taxon>Annelida</taxon>
        <taxon>Polychaeta</taxon>
        <taxon>Sedentaria</taxon>
        <taxon>Canalipalpata</taxon>
        <taxon>Terebellida</taxon>
        <taxon>Terebelliformia</taxon>
        <taxon>Alvinellidae</taxon>
        <taxon>Paralvinella</taxon>
    </lineage>
</organism>
<name>A0AAD9JZ07_9ANNE</name>
<dbReference type="SUPFAM" id="SSF56672">
    <property type="entry name" value="DNA/RNA polymerases"/>
    <property type="match status" value="1"/>
</dbReference>
<dbReference type="InterPro" id="IPR043502">
    <property type="entry name" value="DNA/RNA_pol_sf"/>
</dbReference>
<proteinExistence type="predicted"/>
<dbReference type="EMBL" id="JAODUP010000108">
    <property type="protein sequence ID" value="KAK2161847.1"/>
    <property type="molecule type" value="Genomic_DNA"/>
</dbReference>
<evidence type="ECO:0000313" key="1">
    <source>
        <dbReference type="EMBL" id="KAK2161847.1"/>
    </source>
</evidence>
<sequence length="48" mass="5466">MGTVNYLSRSMPSLSEVAAPLRKLTHKDCHWAWTDAHDQVITQIKEIS</sequence>
<gene>
    <name evidence="1" type="ORF">LSH36_108g00029</name>
</gene>
<dbReference type="Gene3D" id="3.30.70.270">
    <property type="match status" value="1"/>
</dbReference>
<evidence type="ECO:0008006" key="3">
    <source>
        <dbReference type="Google" id="ProtNLM"/>
    </source>
</evidence>
<dbReference type="AlphaFoldDB" id="A0AAD9JZ07"/>
<evidence type="ECO:0000313" key="2">
    <source>
        <dbReference type="Proteomes" id="UP001208570"/>
    </source>
</evidence>
<accession>A0AAD9JZ07</accession>
<dbReference type="Proteomes" id="UP001208570">
    <property type="component" value="Unassembled WGS sequence"/>
</dbReference>
<reference evidence="1" key="1">
    <citation type="journal article" date="2023" name="Mol. Biol. Evol.">
        <title>Third-Generation Sequencing Reveals the Adaptive Role of the Epigenome in Three Deep-Sea Polychaetes.</title>
        <authorList>
            <person name="Perez M."/>
            <person name="Aroh O."/>
            <person name="Sun Y."/>
            <person name="Lan Y."/>
            <person name="Juniper S.K."/>
            <person name="Young C.R."/>
            <person name="Angers B."/>
            <person name="Qian P.Y."/>
        </authorList>
    </citation>
    <scope>NUCLEOTIDE SEQUENCE</scope>
    <source>
        <strain evidence="1">P08H-3</strain>
    </source>
</reference>
<dbReference type="InterPro" id="IPR043128">
    <property type="entry name" value="Rev_trsase/Diguanyl_cyclase"/>
</dbReference>
<keyword evidence="2" id="KW-1185">Reference proteome</keyword>
<comment type="caution">
    <text evidence="1">The sequence shown here is derived from an EMBL/GenBank/DDBJ whole genome shotgun (WGS) entry which is preliminary data.</text>
</comment>